<feature type="signal peptide" evidence="1">
    <location>
        <begin position="1"/>
        <end position="21"/>
    </location>
</feature>
<evidence type="ECO:0000313" key="2">
    <source>
        <dbReference type="EMBL" id="TDZ17910.1"/>
    </source>
</evidence>
<accession>A0A484FHM5</accession>
<dbReference type="EMBL" id="AMCV02000026">
    <property type="protein sequence ID" value="TDZ17910.1"/>
    <property type="molecule type" value="Genomic_DNA"/>
</dbReference>
<reference evidence="3" key="2">
    <citation type="journal article" date="2019" name="Mol. Plant Microbe Interact.">
        <title>Genome sequence resources for four phytopathogenic fungi from the Colletotrichum orbiculare species complex.</title>
        <authorList>
            <person name="Gan P."/>
            <person name="Tsushima A."/>
            <person name="Narusaka M."/>
            <person name="Narusaka Y."/>
            <person name="Takano Y."/>
            <person name="Kubo Y."/>
            <person name="Shirasu K."/>
        </authorList>
    </citation>
    <scope>GENOME REANNOTATION</scope>
    <source>
        <strain evidence="3">104-T / ATCC 96160 / CBS 514.97 / LARS 414 / MAFF 240422</strain>
    </source>
</reference>
<feature type="chain" id="PRO_5019758015" evidence="1">
    <location>
        <begin position="22"/>
        <end position="351"/>
    </location>
</feature>
<dbReference type="Proteomes" id="UP000014480">
    <property type="component" value="Unassembled WGS sequence"/>
</dbReference>
<proteinExistence type="predicted"/>
<evidence type="ECO:0000313" key="3">
    <source>
        <dbReference type="Proteomes" id="UP000014480"/>
    </source>
</evidence>
<reference evidence="3" key="1">
    <citation type="journal article" date="2013" name="New Phytol.">
        <title>Comparative genomic and transcriptomic analyses reveal the hemibiotrophic stage shift of Colletotrichum fungi.</title>
        <authorList>
            <person name="Gan P."/>
            <person name="Ikeda K."/>
            <person name="Irieda H."/>
            <person name="Narusaka M."/>
            <person name="O'Connell R.J."/>
            <person name="Narusaka Y."/>
            <person name="Takano Y."/>
            <person name="Kubo Y."/>
            <person name="Shirasu K."/>
        </authorList>
    </citation>
    <scope>NUCLEOTIDE SEQUENCE [LARGE SCALE GENOMIC DNA]</scope>
    <source>
        <strain evidence="3">104-T / ATCC 96160 / CBS 514.97 / LARS 414 / MAFF 240422</strain>
    </source>
</reference>
<evidence type="ECO:0000256" key="1">
    <source>
        <dbReference type="SAM" id="SignalP"/>
    </source>
</evidence>
<name>A0A484FHM5_COLOR</name>
<sequence length="351" mass="39430">MWSVQVLLAALLGLHAGGASAANCNNQPNLIWQCLRSDGSNSGYTQSCCPGGSFMQDGICCTSNGSAFQSCCNTHSGYWAGTGVERAPPQAMPPPSSEKAAKVYELPFKVREAIVRMLFSEESCPPTDTVLVPAPEVPLPGEYLYLQSCAGVLRDFRLQAQKAVFDNNIVNMSLSFEDVVDYEHFKPLYAAGYISAPKDVTLCFFKQLRRLELQMRSPLIETPHRTGVLLARRMPNLRELYLIPTTMEMHLDERFPRFVLDVLRESDLELLVFVDKFNAVNEGHFAFAQGASGCRMEVRGMARSKEPIYAMDFHHWLRGRLPHVRRFAFMGMQFLVQPEEYVPGVTRFVIN</sequence>
<keyword evidence="3" id="KW-1185">Reference proteome</keyword>
<keyword evidence="1" id="KW-0732">Signal</keyword>
<comment type="caution">
    <text evidence="2">The sequence shown here is derived from an EMBL/GenBank/DDBJ whole genome shotgun (WGS) entry which is preliminary data.</text>
</comment>
<organism evidence="2 3">
    <name type="scientific">Colletotrichum orbiculare (strain 104-T / ATCC 96160 / CBS 514.97 / LARS 414 / MAFF 240422)</name>
    <name type="common">Cucumber anthracnose fungus</name>
    <name type="synonym">Colletotrichum lagenarium</name>
    <dbReference type="NCBI Taxonomy" id="1213857"/>
    <lineage>
        <taxon>Eukaryota</taxon>
        <taxon>Fungi</taxon>
        <taxon>Dikarya</taxon>
        <taxon>Ascomycota</taxon>
        <taxon>Pezizomycotina</taxon>
        <taxon>Sordariomycetes</taxon>
        <taxon>Hypocreomycetidae</taxon>
        <taxon>Glomerellales</taxon>
        <taxon>Glomerellaceae</taxon>
        <taxon>Colletotrichum</taxon>
        <taxon>Colletotrichum orbiculare species complex</taxon>
    </lineage>
</organism>
<dbReference type="AlphaFoldDB" id="A0A484FHM5"/>
<gene>
    <name evidence="2" type="ORF">Cob_v009242</name>
</gene>
<dbReference type="OrthoDB" id="4801181at2759"/>
<protein>
    <submittedName>
        <fullName evidence="2">Uncharacterized protein</fullName>
    </submittedName>
</protein>